<keyword evidence="2" id="KW-0479">Metal-binding</keyword>
<dbReference type="InterPro" id="IPR017896">
    <property type="entry name" value="4Fe4S_Fe-S-bd"/>
</dbReference>
<dbReference type="InterPro" id="IPR050572">
    <property type="entry name" value="Fe-S_Ferredoxin"/>
</dbReference>
<keyword evidence="1" id="KW-0004">4Fe-4S</keyword>
<dbReference type="GO" id="GO:0046872">
    <property type="term" value="F:metal ion binding"/>
    <property type="evidence" value="ECO:0007669"/>
    <property type="project" value="UniProtKB-KW"/>
</dbReference>
<dbReference type="GO" id="GO:0051539">
    <property type="term" value="F:4 iron, 4 sulfur cluster binding"/>
    <property type="evidence" value="ECO:0007669"/>
    <property type="project" value="UniProtKB-KW"/>
</dbReference>
<evidence type="ECO:0000313" key="7">
    <source>
        <dbReference type="Proteomes" id="UP000269542"/>
    </source>
</evidence>
<dbReference type="PANTHER" id="PTHR43687">
    <property type="entry name" value="ADENYLYLSULFATE REDUCTASE, BETA SUBUNIT"/>
    <property type="match status" value="1"/>
</dbReference>
<dbReference type="PANTHER" id="PTHR43687:SF1">
    <property type="entry name" value="FERREDOXIN III"/>
    <property type="match status" value="1"/>
</dbReference>
<keyword evidence="3" id="KW-0408">Iron</keyword>
<organism evidence="6 7">
    <name type="scientific">Trueperella bialowiezensis</name>
    <dbReference type="NCBI Taxonomy" id="312285"/>
    <lineage>
        <taxon>Bacteria</taxon>
        <taxon>Bacillati</taxon>
        <taxon>Actinomycetota</taxon>
        <taxon>Actinomycetes</taxon>
        <taxon>Actinomycetales</taxon>
        <taxon>Actinomycetaceae</taxon>
        <taxon>Trueperella</taxon>
    </lineage>
</organism>
<dbReference type="SUPFAM" id="SSF54862">
    <property type="entry name" value="4Fe-4S ferredoxins"/>
    <property type="match status" value="1"/>
</dbReference>
<evidence type="ECO:0000313" key="6">
    <source>
        <dbReference type="EMBL" id="VEI12573.1"/>
    </source>
</evidence>
<dbReference type="KEGG" id="tbw:NCTC13354_00261"/>
<dbReference type="AlphaFoldDB" id="A0A448PC96"/>
<name>A0A448PC96_9ACTO</name>
<reference evidence="6 7" key="1">
    <citation type="submission" date="2018-12" db="EMBL/GenBank/DDBJ databases">
        <authorList>
            <consortium name="Pathogen Informatics"/>
        </authorList>
    </citation>
    <scope>NUCLEOTIDE SEQUENCE [LARGE SCALE GENOMIC DNA]</scope>
    <source>
        <strain evidence="6 7">NCTC13354</strain>
    </source>
</reference>
<evidence type="ECO:0000256" key="4">
    <source>
        <dbReference type="ARBA" id="ARBA00023014"/>
    </source>
</evidence>
<proteinExistence type="predicted"/>
<protein>
    <submittedName>
        <fullName evidence="6">NADH dehydrogenase subunit I</fullName>
    </submittedName>
</protein>
<dbReference type="EMBL" id="LR134476">
    <property type="protein sequence ID" value="VEI12573.1"/>
    <property type="molecule type" value="Genomic_DNA"/>
</dbReference>
<accession>A0A448PC96</accession>
<evidence type="ECO:0000256" key="3">
    <source>
        <dbReference type="ARBA" id="ARBA00023004"/>
    </source>
</evidence>
<dbReference type="Gene3D" id="3.30.70.20">
    <property type="match status" value="1"/>
</dbReference>
<evidence type="ECO:0000256" key="2">
    <source>
        <dbReference type="ARBA" id="ARBA00022723"/>
    </source>
</evidence>
<evidence type="ECO:0000259" key="5">
    <source>
        <dbReference type="PROSITE" id="PS51379"/>
    </source>
</evidence>
<keyword evidence="4" id="KW-0411">Iron-sulfur</keyword>
<keyword evidence="7" id="KW-1185">Reference proteome</keyword>
<dbReference type="Pfam" id="PF12838">
    <property type="entry name" value="Fer4_7"/>
    <property type="match status" value="1"/>
</dbReference>
<evidence type="ECO:0000256" key="1">
    <source>
        <dbReference type="ARBA" id="ARBA00022485"/>
    </source>
</evidence>
<dbReference type="PROSITE" id="PS51379">
    <property type="entry name" value="4FE4S_FER_2"/>
    <property type="match status" value="1"/>
</dbReference>
<sequence length="301" mass="32128">MSDDVAALLRWMWAHDLPREVVLACDHAKVPRLGRRCQLVVWNGCLTQASVGVPAQILALGIEKVGVVACSEEPEAMAEQTSVWESLTPRLVYRYTETKRGLLPGPEPLVVGQIGVPRRVLLGLGLRDKPPIPIKADETARTLAALKLLSEQGRVRPGEGLEAKLGGVRLAVSECTACGVCVKACPHGALTLLHYDDSSALWQTSEKCAGEQACVELCPVEGLWVQGDMRLADLLDEPERKLYSINSAACVQCGARHPADEGELCGVCQFRKANPFGSAMPTMTGGANVTGATSHAGIQSS</sequence>
<gene>
    <name evidence="6" type="ORF">NCTC13354_00261</name>
</gene>
<dbReference type="PROSITE" id="PS00198">
    <property type="entry name" value="4FE4S_FER_1"/>
    <property type="match status" value="1"/>
</dbReference>
<feature type="domain" description="4Fe-4S ferredoxin-type" evidence="5">
    <location>
        <begin position="166"/>
        <end position="195"/>
    </location>
</feature>
<dbReference type="Proteomes" id="UP000269542">
    <property type="component" value="Chromosome"/>
</dbReference>
<dbReference type="InterPro" id="IPR017900">
    <property type="entry name" value="4Fe4S_Fe_S_CS"/>
</dbReference>